<dbReference type="AlphaFoldDB" id="A0AAD3DK31"/>
<keyword evidence="2" id="KW-0460">Magnesium</keyword>
<keyword evidence="7" id="KW-1185">Reference proteome</keyword>
<feature type="compositionally biased region" description="Basic and acidic residues" evidence="3">
    <location>
        <begin position="76"/>
        <end position="116"/>
    </location>
</feature>
<feature type="region of interest" description="Disordered" evidence="3">
    <location>
        <begin position="612"/>
        <end position="675"/>
    </location>
</feature>
<dbReference type="InterPro" id="IPR054708">
    <property type="entry name" value="MTPAP-like_central"/>
</dbReference>
<dbReference type="InterPro" id="IPR043519">
    <property type="entry name" value="NT_sf"/>
</dbReference>
<evidence type="ECO:0000256" key="2">
    <source>
        <dbReference type="ARBA" id="ARBA00022842"/>
    </source>
</evidence>
<dbReference type="GO" id="GO:0031499">
    <property type="term" value="C:TRAMP complex"/>
    <property type="evidence" value="ECO:0007669"/>
    <property type="project" value="TreeGrafter"/>
</dbReference>
<keyword evidence="1" id="KW-0479">Metal-binding</keyword>
<feature type="domain" description="PAP-associated" evidence="4">
    <location>
        <begin position="493"/>
        <end position="564"/>
    </location>
</feature>
<dbReference type="Gene3D" id="1.10.1410.10">
    <property type="match status" value="1"/>
</dbReference>
<evidence type="ECO:0008006" key="8">
    <source>
        <dbReference type="Google" id="ProtNLM"/>
    </source>
</evidence>
<dbReference type="GO" id="GO:0046872">
    <property type="term" value="F:metal ion binding"/>
    <property type="evidence" value="ECO:0007669"/>
    <property type="project" value="UniProtKB-KW"/>
</dbReference>
<feature type="compositionally biased region" description="Low complexity" evidence="3">
    <location>
        <begin position="463"/>
        <end position="486"/>
    </location>
</feature>
<evidence type="ECO:0000256" key="3">
    <source>
        <dbReference type="SAM" id="MobiDB-lite"/>
    </source>
</evidence>
<proteinExistence type="predicted"/>
<organism evidence="6 7">
    <name type="scientific">Astrephomene gubernaculifera</name>
    <dbReference type="NCBI Taxonomy" id="47775"/>
    <lineage>
        <taxon>Eukaryota</taxon>
        <taxon>Viridiplantae</taxon>
        <taxon>Chlorophyta</taxon>
        <taxon>core chlorophytes</taxon>
        <taxon>Chlorophyceae</taxon>
        <taxon>CS clade</taxon>
        <taxon>Chlamydomonadales</taxon>
        <taxon>Astrephomenaceae</taxon>
        <taxon>Astrephomene</taxon>
    </lineage>
</organism>
<evidence type="ECO:0000313" key="7">
    <source>
        <dbReference type="Proteomes" id="UP001054857"/>
    </source>
</evidence>
<evidence type="ECO:0000259" key="4">
    <source>
        <dbReference type="Pfam" id="PF03828"/>
    </source>
</evidence>
<name>A0AAD3DK31_9CHLO</name>
<sequence>MSEQRTIAYKSVGFSLGAGSGGGAGSALGTAASSFLNTLFTSVPSAKSLLPTLVSELSIPKSATQPDAAAEQNDATQRRSEKQDAKQSEKRQEERQLGNVSIKHEQVQEQRQKDEPEQAPLGQKEAPPSLTGPTLEVINLLSDSDEDLTQGTPAKQPAAAAQDAKAAPDTAAEPPTKPVNAEYIPLPKLAAPAAAAAAAAGAAGTSADKAAPAPGSADALAEEENIRKLGQRPYWMSYVSRIESPLLRLHQELVELCELVQPTPDEAEARRASVAAVSEVVNSIWPNARCEIFGSYATGLYVPTSDVDLVILDSGCSNVQAGLKALAAALTKRNVGRAIQVIGKARVPIVKFETVEYGNLAFDVSFDVANGPQAAQLVSEMTAAWPMMRPLILCLKLFLQQRELNEVYTGGIGSYALITLVAAFLQLHASRRPSRGAAADRDMDGEAEEGGGGKRRKREQPQQDKQQQQQQPVHGTAGAAASGSESGAVEPGLGALLVDFFRFYGRVINMPEVGISCAGGGQFFRKTDKDSPPGGQAGGGSYSGWLNCDRPFLLAVEDPKDPDNDVCRSSFNIMRVKTAFEFAYQMLTAPSHRDESLLSRILRLGPILASRPRPRVPHLRDLGYYAQPPQPAARRQREQEEDEREAGRQQQQRVRGREQKQEHEEGEAPEEGEET</sequence>
<dbReference type="GO" id="GO:0031123">
    <property type="term" value="P:RNA 3'-end processing"/>
    <property type="evidence" value="ECO:0007669"/>
    <property type="project" value="TreeGrafter"/>
</dbReference>
<dbReference type="PANTHER" id="PTHR23092:SF15">
    <property type="entry name" value="INACTIVE NON-CANONICAL POLY(A) RNA POLYMERASE PROTEIN TRF4-2-RELATED"/>
    <property type="match status" value="1"/>
</dbReference>
<feature type="domain" description="Poly(A) RNA polymerase mitochondrial-like central palm" evidence="5">
    <location>
        <begin position="249"/>
        <end position="378"/>
    </location>
</feature>
<feature type="region of interest" description="Disordered" evidence="3">
    <location>
        <begin position="146"/>
        <end position="180"/>
    </location>
</feature>
<evidence type="ECO:0000313" key="6">
    <source>
        <dbReference type="EMBL" id="GFR42624.1"/>
    </source>
</evidence>
<accession>A0AAD3DK31</accession>
<feature type="compositionally biased region" description="Acidic residues" evidence="3">
    <location>
        <begin position="664"/>
        <end position="675"/>
    </location>
</feature>
<dbReference type="SUPFAM" id="SSF81301">
    <property type="entry name" value="Nucleotidyltransferase"/>
    <property type="match status" value="1"/>
</dbReference>
<evidence type="ECO:0000259" key="5">
    <source>
        <dbReference type="Pfam" id="PF22600"/>
    </source>
</evidence>
<feature type="non-terminal residue" evidence="6">
    <location>
        <position position="675"/>
    </location>
</feature>
<dbReference type="Proteomes" id="UP001054857">
    <property type="component" value="Unassembled WGS sequence"/>
</dbReference>
<evidence type="ECO:0000256" key="1">
    <source>
        <dbReference type="ARBA" id="ARBA00022723"/>
    </source>
</evidence>
<dbReference type="GO" id="GO:0003729">
    <property type="term" value="F:mRNA binding"/>
    <property type="evidence" value="ECO:0007669"/>
    <property type="project" value="TreeGrafter"/>
</dbReference>
<dbReference type="SUPFAM" id="SSF81631">
    <property type="entry name" value="PAP/OAS1 substrate-binding domain"/>
    <property type="match status" value="1"/>
</dbReference>
<feature type="region of interest" description="Disordered" evidence="3">
    <location>
        <begin position="58"/>
        <end position="133"/>
    </location>
</feature>
<comment type="caution">
    <text evidence="6">The sequence shown here is derived from an EMBL/GenBank/DDBJ whole genome shotgun (WGS) entry which is preliminary data.</text>
</comment>
<dbReference type="FunFam" id="3.30.460.10:FF:000051">
    <property type="entry name" value="DNA2/NAM7 helicase family protein"/>
    <property type="match status" value="1"/>
</dbReference>
<dbReference type="GO" id="GO:0043634">
    <property type="term" value="P:polyadenylation-dependent ncRNA catabolic process"/>
    <property type="evidence" value="ECO:0007669"/>
    <property type="project" value="TreeGrafter"/>
</dbReference>
<dbReference type="PANTHER" id="PTHR23092">
    <property type="entry name" value="POLY(A) RNA POLYMERASE"/>
    <property type="match status" value="1"/>
</dbReference>
<reference evidence="6 7" key="1">
    <citation type="journal article" date="2021" name="Sci. Rep.">
        <title>Genome sequencing of the multicellular alga Astrephomene provides insights into convergent evolution of germ-soma differentiation.</title>
        <authorList>
            <person name="Yamashita S."/>
            <person name="Yamamoto K."/>
            <person name="Matsuzaki R."/>
            <person name="Suzuki S."/>
            <person name="Yamaguchi H."/>
            <person name="Hirooka S."/>
            <person name="Minakuchi Y."/>
            <person name="Miyagishima S."/>
            <person name="Kawachi M."/>
            <person name="Toyoda A."/>
            <person name="Nozaki H."/>
        </authorList>
    </citation>
    <scope>NUCLEOTIDE SEQUENCE [LARGE SCALE GENOMIC DNA]</scope>
    <source>
        <strain evidence="6 7">NIES-4017</strain>
    </source>
</reference>
<dbReference type="Gene3D" id="3.30.460.10">
    <property type="entry name" value="Beta Polymerase, domain 2"/>
    <property type="match status" value="1"/>
</dbReference>
<dbReference type="EMBL" id="BMAR01000003">
    <property type="protein sequence ID" value="GFR42624.1"/>
    <property type="molecule type" value="Genomic_DNA"/>
</dbReference>
<dbReference type="CDD" id="cd05402">
    <property type="entry name" value="NT_PAP_TUTase"/>
    <property type="match status" value="1"/>
</dbReference>
<feature type="compositionally biased region" description="Low complexity" evidence="3">
    <location>
        <begin position="152"/>
        <end position="174"/>
    </location>
</feature>
<dbReference type="Pfam" id="PF22600">
    <property type="entry name" value="MTPAP-like_central"/>
    <property type="match status" value="1"/>
</dbReference>
<dbReference type="InterPro" id="IPR045862">
    <property type="entry name" value="Trf4-like"/>
</dbReference>
<feature type="region of interest" description="Disordered" evidence="3">
    <location>
        <begin position="435"/>
        <end position="486"/>
    </location>
</feature>
<dbReference type="GO" id="GO:1990817">
    <property type="term" value="F:poly(A) RNA polymerase activity"/>
    <property type="evidence" value="ECO:0007669"/>
    <property type="project" value="InterPro"/>
</dbReference>
<protein>
    <recommendedName>
        <fullName evidence="8">Polynucleotide adenylyltransferase</fullName>
    </recommendedName>
</protein>
<dbReference type="InterPro" id="IPR002058">
    <property type="entry name" value="PAP_assoc"/>
</dbReference>
<gene>
    <name evidence="6" type="ORF">Agub_g3555</name>
</gene>
<dbReference type="GO" id="GO:0005730">
    <property type="term" value="C:nucleolus"/>
    <property type="evidence" value="ECO:0007669"/>
    <property type="project" value="TreeGrafter"/>
</dbReference>
<dbReference type="Pfam" id="PF03828">
    <property type="entry name" value="PAP_assoc"/>
    <property type="match status" value="1"/>
</dbReference>